<protein>
    <submittedName>
        <fullName evidence="1">MafI family immunity protein</fullName>
    </submittedName>
</protein>
<dbReference type="NCBIfam" id="NF033691">
    <property type="entry name" value="immunity_MafI"/>
    <property type="match status" value="1"/>
</dbReference>
<dbReference type="InterPro" id="IPR047880">
    <property type="entry name" value="MafI-like"/>
</dbReference>
<dbReference type="EMBL" id="JAZDQP010000006">
    <property type="protein sequence ID" value="MEE1866843.1"/>
    <property type="molecule type" value="Genomic_DNA"/>
</dbReference>
<name>A0AB35WQJ6_9PSED</name>
<keyword evidence="2" id="KW-1185">Reference proteome</keyword>
<organism evidence="1 2">
    <name type="scientific">Pseudomonas auratipiscis</name>
    <dbReference type="NCBI Taxonomy" id="3115853"/>
    <lineage>
        <taxon>Bacteria</taxon>
        <taxon>Pseudomonadati</taxon>
        <taxon>Pseudomonadota</taxon>
        <taxon>Gammaproteobacteria</taxon>
        <taxon>Pseudomonadales</taxon>
        <taxon>Pseudomonadaceae</taxon>
        <taxon>Pseudomonas</taxon>
    </lineage>
</organism>
<dbReference type="RefSeq" id="WP_330079561.1">
    <property type="nucleotide sequence ID" value="NZ_JAZDCU010000009.1"/>
</dbReference>
<reference evidence="1 2" key="1">
    <citation type="submission" date="2024-01" db="EMBL/GenBank/DDBJ databases">
        <title>Unpublished Manusciprt.</title>
        <authorList>
            <person name="Duman M."/>
            <person name="Valdes E.G."/>
            <person name="Ajmi N."/>
            <person name="Altun S."/>
            <person name="Saticioglu I.B."/>
        </authorList>
    </citation>
    <scope>NUCLEOTIDE SEQUENCE [LARGE SCALE GENOMIC DNA]</scope>
    <source>
        <strain evidence="1 2">120P</strain>
    </source>
</reference>
<dbReference type="Proteomes" id="UP001307839">
    <property type="component" value="Unassembled WGS sequence"/>
</dbReference>
<evidence type="ECO:0000313" key="2">
    <source>
        <dbReference type="Proteomes" id="UP001307839"/>
    </source>
</evidence>
<sequence length="89" mass="9700">MSDFAIVESLFSRLLSALNGVFSVSEIAEVSEFVDVGEYGLALDTAVDIFVEERKVPEEHVIVLVQSLAIALALPTAEYSERLRAAGRE</sequence>
<gene>
    <name evidence="1" type="ORF">V0R53_10595</name>
</gene>
<dbReference type="AlphaFoldDB" id="A0AB35WQJ6"/>
<accession>A0AB35WQJ6</accession>
<proteinExistence type="predicted"/>
<evidence type="ECO:0000313" key="1">
    <source>
        <dbReference type="EMBL" id="MEE1866843.1"/>
    </source>
</evidence>
<comment type="caution">
    <text evidence="1">The sequence shown here is derived from an EMBL/GenBank/DDBJ whole genome shotgun (WGS) entry which is preliminary data.</text>
</comment>